<sequence>MISLLDVNRSTAGSPSYQTIEDLSAELAKQLEVAGVKVDGEEVEKLPHSTTNDIFKRQRDRPRQRLRWQLVVSLWVTLQRHAEMKGIDLGHMVPLEDLKRVFEAAEKGRPHVPGTLVPSPGGPAAVMLPRVPHELVRRQDAAGLLCGPSRHTPGQPRQSLGGTGLGGRRREPDGEVWPVLDGLSRDAAWRDYQDIVPWWLLGFLMAESSGVSMIRTYAPNTIPTLLQTSEYARQLILRDLPDVSAQELTRRVELRLCRQELLHQTAPPRVWMVLNELAVRDDMGSSTMMRAQIRHLIALAGRPNIVLQIMGADEGGQAFTGPLTVLRFTDPALSDIAFLENPGGAELALYPTQRREVDYFTAHFEKLTAAACSPRDSVLFLDALLRPPSVK</sequence>
<evidence type="ECO:0000256" key="1">
    <source>
        <dbReference type="SAM" id="MobiDB-lite"/>
    </source>
</evidence>
<protein>
    <recommendedName>
        <fullName evidence="2">DUF5753 domain-containing protein</fullName>
    </recommendedName>
</protein>
<proteinExistence type="predicted"/>
<name>A0A3M2LXF5_9ACTN</name>
<accession>A0A3M2LXF5</accession>
<evidence type="ECO:0000259" key="2">
    <source>
        <dbReference type="Pfam" id="PF19054"/>
    </source>
</evidence>
<keyword evidence="4" id="KW-1185">Reference proteome</keyword>
<dbReference type="EMBL" id="RFFG01000036">
    <property type="protein sequence ID" value="RMI42069.1"/>
    <property type="molecule type" value="Genomic_DNA"/>
</dbReference>
<reference evidence="3 4" key="1">
    <citation type="submission" date="2018-10" db="EMBL/GenBank/DDBJ databases">
        <title>Isolation from soil.</title>
        <authorList>
            <person name="Hu J."/>
        </authorList>
    </citation>
    <scope>NUCLEOTIDE SEQUENCE [LARGE SCALE GENOMIC DNA]</scope>
    <source>
        <strain evidence="3 4">NEAU-Ht49</strain>
    </source>
</reference>
<gene>
    <name evidence="3" type="ORF">EBO15_20665</name>
</gene>
<feature type="domain" description="DUF5753" evidence="2">
    <location>
        <begin position="211"/>
        <end position="381"/>
    </location>
</feature>
<feature type="region of interest" description="Disordered" evidence="1">
    <location>
        <begin position="147"/>
        <end position="177"/>
    </location>
</feature>
<evidence type="ECO:0000313" key="4">
    <source>
        <dbReference type="Proteomes" id="UP000282674"/>
    </source>
</evidence>
<comment type="caution">
    <text evidence="3">The sequence shown here is derived from an EMBL/GenBank/DDBJ whole genome shotgun (WGS) entry which is preliminary data.</text>
</comment>
<dbReference type="Pfam" id="PF19054">
    <property type="entry name" value="DUF5753"/>
    <property type="match status" value="1"/>
</dbReference>
<dbReference type="InterPro" id="IPR043917">
    <property type="entry name" value="DUF5753"/>
</dbReference>
<dbReference type="Proteomes" id="UP000282674">
    <property type="component" value="Unassembled WGS sequence"/>
</dbReference>
<dbReference type="RefSeq" id="WP_147481579.1">
    <property type="nucleotide sequence ID" value="NZ_JBHSKC010000031.1"/>
</dbReference>
<evidence type="ECO:0000313" key="3">
    <source>
        <dbReference type="EMBL" id="RMI42069.1"/>
    </source>
</evidence>
<dbReference type="OrthoDB" id="3461168at2"/>
<organism evidence="3 4">
    <name type="scientific">Actinomadura harenae</name>
    <dbReference type="NCBI Taxonomy" id="2483351"/>
    <lineage>
        <taxon>Bacteria</taxon>
        <taxon>Bacillati</taxon>
        <taxon>Actinomycetota</taxon>
        <taxon>Actinomycetes</taxon>
        <taxon>Streptosporangiales</taxon>
        <taxon>Thermomonosporaceae</taxon>
        <taxon>Actinomadura</taxon>
    </lineage>
</organism>
<dbReference type="AlphaFoldDB" id="A0A3M2LXF5"/>